<evidence type="ECO:0000256" key="10">
    <source>
        <dbReference type="ARBA" id="ARBA00023180"/>
    </source>
</evidence>
<name>A0A4P9YWM8_9FUNG</name>
<dbReference type="Pfam" id="PF07774">
    <property type="entry name" value="EMC1_C"/>
    <property type="match status" value="1"/>
</dbReference>
<protein>
    <recommendedName>
        <fullName evidence="4">ER membrane protein complex subunit 1</fullName>
    </recommendedName>
</protein>
<gene>
    <name evidence="14" type="ORF">SYNPS1DRAFT_29968</name>
</gene>
<feature type="domain" description="ER membrane protein complex subunit 1 C-terminal" evidence="12">
    <location>
        <begin position="771"/>
        <end position="933"/>
    </location>
</feature>
<keyword evidence="10" id="KW-0325">Glycoprotein</keyword>
<evidence type="ECO:0000313" key="14">
    <source>
        <dbReference type="EMBL" id="RKP24265.1"/>
    </source>
</evidence>
<dbReference type="PANTHER" id="PTHR21573:SF0">
    <property type="entry name" value="ER MEMBRANE PROTEIN COMPLEX SUBUNIT 1"/>
    <property type="match status" value="1"/>
</dbReference>
<organism evidence="14 15">
    <name type="scientific">Syncephalis pseudoplumigaleata</name>
    <dbReference type="NCBI Taxonomy" id="1712513"/>
    <lineage>
        <taxon>Eukaryota</taxon>
        <taxon>Fungi</taxon>
        <taxon>Fungi incertae sedis</taxon>
        <taxon>Zoopagomycota</taxon>
        <taxon>Zoopagomycotina</taxon>
        <taxon>Zoopagomycetes</taxon>
        <taxon>Zoopagales</taxon>
        <taxon>Piptocephalidaceae</taxon>
        <taxon>Syncephalis</taxon>
    </lineage>
</organism>
<dbReference type="InterPro" id="IPR015943">
    <property type="entry name" value="WD40/YVTN_repeat-like_dom_sf"/>
</dbReference>
<dbReference type="AlphaFoldDB" id="A0A4P9YWM8"/>
<evidence type="ECO:0000256" key="1">
    <source>
        <dbReference type="ARBA" id="ARBA00004115"/>
    </source>
</evidence>
<proteinExistence type="inferred from homology"/>
<keyword evidence="5" id="KW-0812">Transmembrane</keyword>
<dbReference type="OrthoDB" id="28092at2759"/>
<evidence type="ECO:0000256" key="2">
    <source>
        <dbReference type="ARBA" id="ARBA00007904"/>
    </source>
</evidence>
<evidence type="ECO:0000256" key="6">
    <source>
        <dbReference type="ARBA" id="ARBA00022729"/>
    </source>
</evidence>
<accession>A0A4P9YWM8</accession>
<evidence type="ECO:0000256" key="5">
    <source>
        <dbReference type="ARBA" id="ARBA00022692"/>
    </source>
</evidence>
<evidence type="ECO:0000313" key="15">
    <source>
        <dbReference type="Proteomes" id="UP000278143"/>
    </source>
</evidence>
<dbReference type="InterPro" id="IPR058545">
    <property type="entry name" value="Beta-prop_EMC1_1st"/>
</dbReference>
<sequence>MRRLRVGLHYALCLLVCLLQLSRITTALYEDQAGLYDWHIPLIGVPRQSLFHRADTRSRQLLLLTDRGILASVQPRSGALVWRHDLSQGTGATTAGEHMLRAYKEYVATLSTTKNKLVLRVWHIKSSFLVWEHVQTSSKQMQAEMVMLPEGDIILVTACHELTRFSIKDGQIVWQHQLAIRDGRCYQSAAMTGDHNKLHVFDASEQSALRVVEVNVHAGEAGEATSTSIKPAAAAEKPLVWMQAMDSTTMYAVWLAQTDKQQWTLYAQSAADAQPVALLFEFGKQVSIEVRPLSENSRVLWISAHTLAANRRYYGYLVTLEAGQLVKAVKFFSQTPSVFGHVHTDSREHTLVGRLSADMNASEIDLCVYDLKDPVAIAYTSKVPFSLDNTGPLAEAIFEAAIDEQGKVEAVRTLVTTADESIHLLRDTKHVWTREESLSHVVAMEAIDLPEDNLMSLEHDELVSRADDGDEHASGASAVESGSNATLLRKDAFGLRRLLVFITRSGKLIAMDSANKGSAVWSRYDGVHAVAERAVKVHGMFNVRSTIVKYPPLLAVVVTKYSDETPVTSVLCVDALTGQNYTAAFEGTVYPGVEPQKIYHLPLASSHTEHVDMLAFMDERQQLHLWPSTVESREHLMRHASQWTFAQGWQQGSSQLRGYELAASQDEKQSSLATREAWQLMLPDDLHIVATARHPSYDPTASIGRTLGNRSVLFKYLNPNLIAVAAVHKHEARSERLYVYLLDSVSGTVLYHTVYAGVVVDALHPVHLVLSENWLVATFAGQGDAHLGTAKGYQAVVLELYESDMEDARVDGQVIKCAHYPAHSSNSYVPLISDVFSSFDPHRPYVMSQAYALPYGVNAAGVTITRLGITTKKLLGKLGLPSGQLYGIPRQLLDARRSMGAVSDVDQENGLLPYEPAIPFIPSHVLSYNQTVRVNIYAIITLARIADVRC</sequence>
<dbReference type="GO" id="GO:0034975">
    <property type="term" value="P:protein folding in endoplasmic reticulum"/>
    <property type="evidence" value="ECO:0007669"/>
    <property type="project" value="TreeGrafter"/>
</dbReference>
<evidence type="ECO:0000256" key="3">
    <source>
        <dbReference type="ARBA" id="ARBA00011276"/>
    </source>
</evidence>
<evidence type="ECO:0000256" key="4">
    <source>
        <dbReference type="ARBA" id="ARBA00020824"/>
    </source>
</evidence>
<dbReference type="InterPro" id="IPR011047">
    <property type="entry name" value="Quinoprotein_ADH-like_sf"/>
</dbReference>
<reference evidence="15" key="1">
    <citation type="journal article" date="2018" name="Nat. Microbiol.">
        <title>Leveraging single-cell genomics to expand the fungal tree of life.</title>
        <authorList>
            <person name="Ahrendt S.R."/>
            <person name="Quandt C.A."/>
            <person name="Ciobanu D."/>
            <person name="Clum A."/>
            <person name="Salamov A."/>
            <person name="Andreopoulos B."/>
            <person name="Cheng J.F."/>
            <person name="Woyke T."/>
            <person name="Pelin A."/>
            <person name="Henrissat B."/>
            <person name="Reynolds N.K."/>
            <person name="Benny G.L."/>
            <person name="Smith M.E."/>
            <person name="James T.Y."/>
            <person name="Grigoriev I.V."/>
        </authorList>
    </citation>
    <scope>NUCLEOTIDE SEQUENCE [LARGE SCALE GENOMIC DNA]</scope>
    <source>
        <strain evidence="15">Benny S71-1</strain>
    </source>
</reference>
<feature type="domain" description="EMC1 first beta-propeller" evidence="13">
    <location>
        <begin position="27"/>
        <end position="436"/>
    </location>
</feature>
<dbReference type="GO" id="GO:0072546">
    <property type="term" value="C:EMC complex"/>
    <property type="evidence" value="ECO:0007669"/>
    <property type="project" value="InterPro"/>
</dbReference>
<dbReference type="Gene3D" id="2.130.10.10">
    <property type="entry name" value="YVTN repeat-like/Quinoprotein amine dehydrogenase"/>
    <property type="match status" value="1"/>
</dbReference>
<evidence type="ECO:0000256" key="11">
    <source>
        <dbReference type="SAM" id="SignalP"/>
    </source>
</evidence>
<dbReference type="SUPFAM" id="SSF50998">
    <property type="entry name" value="Quinoprotein alcohol dehydrogenase-like"/>
    <property type="match status" value="1"/>
</dbReference>
<dbReference type="InterPro" id="IPR011678">
    <property type="entry name" value="EMC1_C"/>
</dbReference>
<dbReference type="EMBL" id="KZ990340">
    <property type="protein sequence ID" value="RKP24265.1"/>
    <property type="molecule type" value="Genomic_DNA"/>
</dbReference>
<keyword evidence="7" id="KW-0256">Endoplasmic reticulum</keyword>
<comment type="similarity">
    <text evidence="2">Belongs to the EMC1 family.</text>
</comment>
<feature type="signal peptide" evidence="11">
    <location>
        <begin position="1"/>
        <end position="27"/>
    </location>
</feature>
<keyword evidence="9" id="KW-0472">Membrane</keyword>
<comment type="subcellular location">
    <subcellularLocation>
        <location evidence="1">Endoplasmic reticulum membrane</location>
        <topology evidence="1">Single-pass type I membrane protein</topology>
    </subcellularLocation>
</comment>
<evidence type="ECO:0000256" key="8">
    <source>
        <dbReference type="ARBA" id="ARBA00022989"/>
    </source>
</evidence>
<feature type="chain" id="PRO_5020658622" description="ER membrane protein complex subunit 1" evidence="11">
    <location>
        <begin position="28"/>
        <end position="950"/>
    </location>
</feature>
<dbReference type="InterPro" id="IPR026895">
    <property type="entry name" value="EMC1"/>
</dbReference>
<evidence type="ECO:0000259" key="13">
    <source>
        <dbReference type="Pfam" id="PF25293"/>
    </source>
</evidence>
<evidence type="ECO:0000259" key="12">
    <source>
        <dbReference type="Pfam" id="PF07774"/>
    </source>
</evidence>
<dbReference type="PANTHER" id="PTHR21573">
    <property type="entry name" value="ER MEMBRANE PROTEIN COMPLEX SUBUNIT 1"/>
    <property type="match status" value="1"/>
</dbReference>
<keyword evidence="8" id="KW-1133">Transmembrane helix</keyword>
<dbReference type="Proteomes" id="UP000278143">
    <property type="component" value="Unassembled WGS sequence"/>
</dbReference>
<evidence type="ECO:0000256" key="7">
    <source>
        <dbReference type="ARBA" id="ARBA00022824"/>
    </source>
</evidence>
<evidence type="ECO:0000256" key="9">
    <source>
        <dbReference type="ARBA" id="ARBA00023136"/>
    </source>
</evidence>
<keyword evidence="15" id="KW-1185">Reference proteome</keyword>
<keyword evidence="6 11" id="KW-0732">Signal</keyword>
<dbReference type="Pfam" id="PF25293">
    <property type="entry name" value="Beta-prop_EMC1_N"/>
    <property type="match status" value="1"/>
</dbReference>
<comment type="subunit">
    <text evidence="3">Component of the ER membrane protein complex (EMC).</text>
</comment>